<organism evidence="1 2">
    <name type="scientific">Chromobacterium subtsugae</name>
    <dbReference type="NCBI Taxonomy" id="251747"/>
    <lineage>
        <taxon>Bacteria</taxon>
        <taxon>Pseudomonadati</taxon>
        <taxon>Pseudomonadota</taxon>
        <taxon>Betaproteobacteria</taxon>
        <taxon>Neisseriales</taxon>
        <taxon>Chromobacteriaceae</taxon>
        <taxon>Chromobacterium</taxon>
    </lineage>
</organism>
<proteinExistence type="predicted"/>
<reference evidence="1 2" key="1">
    <citation type="submission" date="2021-05" db="EMBL/GenBank/DDBJ databases">
        <title>Draft Whole Genome Sequencing Of Biosensor Chromobacterium violaceum Strain CV026 Reveals A Regulatory RNA In Chromobacterium violaceum Phenotype Regulatory Network.</title>
        <authorList>
            <person name="Hong K.W."/>
            <person name="Chan K.G."/>
            <person name="Chang C.-Y."/>
        </authorList>
    </citation>
    <scope>NUCLEOTIDE SEQUENCE [LARGE SCALE GENOMIC DNA]</scope>
    <source>
        <strain evidence="1 2">ATCC 31532</strain>
    </source>
</reference>
<keyword evidence="2" id="KW-1185">Reference proteome</keyword>
<dbReference type="GeneID" id="89683937"/>
<dbReference type="RefSeq" id="WP_052258249.1">
    <property type="nucleotide sequence ID" value="NZ_CP142381.1"/>
</dbReference>
<sequence length="372" mass="41538">MDVRKAVGLWVSWALAAPVHADVWQGELGGAPVVMEWSVDNEGEVDGRYFYRKFHNDIALTGKRDAQGALRLSESLGHGEARADLALRPSGTGWVGEWREPKTKRALPVTLTPLAMSSEEGTDEADWIDDYNRARLADLRLRRVGEQVFLGHRLSWWEEPVSRIRWFRLESGYSADAMARLNRIFERRQWRAVVDAFECVAAAQGSTLGRYQQAVTPRLLTPRVVSISIETSAFCGGAHPDSGDAPLNMEVASGRVLHLEDVLWLGRGEPQDARGEDGLLRDAGYESKVLQPWLASVFGKLYPREMAGGEGGGCDYRGPEVWNAFNWYLTPKGMQIGAFFARARKDCDNPAWSLLPWALVRQHPGVLTPRLP</sequence>
<evidence type="ECO:0000313" key="1">
    <source>
        <dbReference type="EMBL" id="MBW8289893.1"/>
    </source>
</evidence>
<evidence type="ECO:0008006" key="3">
    <source>
        <dbReference type="Google" id="ProtNLM"/>
    </source>
</evidence>
<accession>A0ABS7FIJ1</accession>
<comment type="caution">
    <text evidence="1">The sequence shown here is derived from an EMBL/GenBank/DDBJ whole genome shotgun (WGS) entry which is preliminary data.</text>
</comment>
<dbReference type="Proteomes" id="UP000711178">
    <property type="component" value="Unassembled WGS sequence"/>
</dbReference>
<protein>
    <recommendedName>
        <fullName evidence="3">DUF3298 domain-containing protein</fullName>
    </recommendedName>
</protein>
<evidence type="ECO:0000313" key="2">
    <source>
        <dbReference type="Proteomes" id="UP000711178"/>
    </source>
</evidence>
<gene>
    <name evidence="1" type="ORF">KIF53_19830</name>
</gene>
<dbReference type="EMBL" id="JAHDTB010000026">
    <property type="protein sequence ID" value="MBW8289893.1"/>
    <property type="molecule type" value="Genomic_DNA"/>
</dbReference>
<name>A0ABS7FIJ1_9NEIS</name>